<gene>
    <name evidence="1" type="ORF">GMOD_00009069</name>
</gene>
<keyword evidence="2" id="KW-1185">Reference proteome</keyword>
<dbReference type="EMBL" id="KE747839">
    <property type="protein sequence ID" value="RMZ73257.1"/>
    <property type="molecule type" value="Genomic_DNA"/>
</dbReference>
<organism evidence="1 2">
    <name type="scientific">Pyrenophora seminiperda CCB06</name>
    <dbReference type="NCBI Taxonomy" id="1302712"/>
    <lineage>
        <taxon>Eukaryota</taxon>
        <taxon>Fungi</taxon>
        <taxon>Dikarya</taxon>
        <taxon>Ascomycota</taxon>
        <taxon>Pezizomycotina</taxon>
        <taxon>Dothideomycetes</taxon>
        <taxon>Pleosporomycetidae</taxon>
        <taxon>Pleosporales</taxon>
        <taxon>Pleosporineae</taxon>
        <taxon>Pleosporaceae</taxon>
        <taxon>Pyrenophora</taxon>
    </lineage>
</organism>
<proteinExistence type="predicted"/>
<name>A0A3M7MFL5_9PLEO</name>
<evidence type="ECO:0000313" key="1">
    <source>
        <dbReference type="EMBL" id="RMZ73257.1"/>
    </source>
</evidence>
<dbReference type="OrthoDB" id="2821964at2759"/>
<sequence>MVIDPTTTIDSTATFIMPSITTTTMELGVPPVVPAKCARKSNVCLSAEEKAATAPVDNWYYPAVFANDLKDVDLPQKVKDEVVTTAFEYARTVIPTYTNWKRYVAFMRTIIIGTIAEFRGNMVDVMAGDEMLGYNLTEVLDGLFAGTRGHTEMAREYRSFLLFTADKTSDRREDELFRRYVNALAGSPRNWFRLRETDALARFTIAAALACNDLDDIWFTEQQFEIMCEIGDTLYDAIAFFKHRSEGETNNTFQYSHPELRVAAVRQCREVLWALDCAWVEKPELCVVTNFIRYFGGPLFVTMRRYRFIEDDCTIGNKETADVVAQARQNRKLWNRIDEVISENPGIERYHKALEAADVLMFEGQSDMLKAVDDPQCGKCESHNTFGSNELHTFGGVKLCDGCKGKWALYMEDLPRRAVKAFPEMNSPAVVGKIHKARINGKQ</sequence>
<dbReference type="AlphaFoldDB" id="A0A3M7MFL5"/>
<accession>A0A3M7MFL5</accession>
<protein>
    <submittedName>
        <fullName evidence="1">ABA 3</fullName>
    </submittedName>
</protein>
<evidence type="ECO:0000313" key="2">
    <source>
        <dbReference type="Proteomes" id="UP000265663"/>
    </source>
</evidence>
<dbReference type="Proteomes" id="UP000265663">
    <property type="component" value="Unassembled WGS sequence"/>
</dbReference>
<reference evidence="1 2" key="1">
    <citation type="journal article" date="2014" name="PLoS ONE">
        <title>De novo Genome Assembly of the Fungal Plant Pathogen Pyrenophora semeniperda.</title>
        <authorList>
            <person name="Soliai M.M."/>
            <person name="Meyer S.E."/>
            <person name="Udall J.A."/>
            <person name="Elzinga D.E."/>
            <person name="Hermansen R.A."/>
            <person name="Bodily P.M."/>
            <person name="Hart A.A."/>
            <person name="Coleman C.E."/>
        </authorList>
    </citation>
    <scope>NUCLEOTIDE SEQUENCE [LARGE SCALE GENOMIC DNA]</scope>
    <source>
        <strain evidence="1 2">CCB06</strain>
        <tissue evidence="1">Mycelium</tissue>
    </source>
</reference>